<accession>A0ABD0PU66</accession>
<comment type="caution">
    <text evidence="2">The sequence shown here is derived from an EMBL/GenBank/DDBJ whole genome shotgun (WGS) entry which is preliminary data.</text>
</comment>
<evidence type="ECO:0000313" key="2">
    <source>
        <dbReference type="EMBL" id="KAL0177555.1"/>
    </source>
</evidence>
<proteinExistence type="predicted"/>
<dbReference type="AlphaFoldDB" id="A0ABD0PU66"/>
<feature type="non-terminal residue" evidence="2">
    <location>
        <position position="69"/>
    </location>
</feature>
<evidence type="ECO:0000313" key="3">
    <source>
        <dbReference type="Proteomes" id="UP001529510"/>
    </source>
</evidence>
<reference evidence="2 3" key="1">
    <citation type="submission" date="2024-05" db="EMBL/GenBank/DDBJ databases">
        <title>Genome sequencing and assembly of Indian major carp, Cirrhinus mrigala (Hamilton, 1822).</title>
        <authorList>
            <person name="Mohindra V."/>
            <person name="Chowdhury L.M."/>
            <person name="Lal K."/>
            <person name="Jena J.K."/>
        </authorList>
    </citation>
    <scope>NUCLEOTIDE SEQUENCE [LARGE SCALE GENOMIC DNA]</scope>
    <source>
        <strain evidence="2">CM1030</strain>
        <tissue evidence="2">Blood</tissue>
    </source>
</reference>
<gene>
    <name evidence="2" type="ORF">M9458_026449</name>
</gene>
<evidence type="ECO:0000256" key="1">
    <source>
        <dbReference type="SAM" id="MobiDB-lite"/>
    </source>
</evidence>
<organism evidence="2 3">
    <name type="scientific">Cirrhinus mrigala</name>
    <name type="common">Mrigala</name>
    <dbReference type="NCBI Taxonomy" id="683832"/>
    <lineage>
        <taxon>Eukaryota</taxon>
        <taxon>Metazoa</taxon>
        <taxon>Chordata</taxon>
        <taxon>Craniata</taxon>
        <taxon>Vertebrata</taxon>
        <taxon>Euteleostomi</taxon>
        <taxon>Actinopterygii</taxon>
        <taxon>Neopterygii</taxon>
        <taxon>Teleostei</taxon>
        <taxon>Ostariophysi</taxon>
        <taxon>Cypriniformes</taxon>
        <taxon>Cyprinidae</taxon>
        <taxon>Labeoninae</taxon>
        <taxon>Labeonini</taxon>
        <taxon>Cirrhinus</taxon>
    </lineage>
</organism>
<feature type="compositionally biased region" description="Acidic residues" evidence="1">
    <location>
        <begin position="9"/>
        <end position="23"/>
    </location>
</feature>
<protein>
    <submittedName>
        <fullName evidence="2">Uncharacterized protein</fullName>
    </submittedName>
</protein>
<name>A0ABD0PU66_CIRMR</name>
<sequence length="69" mass="7887">MAEVAKEEVDGENEVNDPPERDEDATKGLNNGEKQMEITQRKFESDQQKEPYVIEKQKLKFSITTTALS</sequence>
<feature type="region of interest" description="Disordered" evidence="1">
    <location>
        <begin position="1"/>
        <end position="35"/>
    </location>
</feature>
<dbReference type="EMBL" id="JAMKFB020000013">
    <property type="protein sequence ID" value="KAL0177555.1"/>
    <property type="molecule type" value="Genomic_DNA"/>
</dbReference>
<keyword evidence="3" id="KW-1185">Reference proteome</keyword>
<dbReference type="Proteomes" id="UP001529510">
    <property type="component" value="Unassembled WGS sequence"/>
</dbReference>